<dbReference type="GO" id="GO:0032259">
    <property type="term" value="P:methylation"/>
    <property type="evidence" value="ECO:0007669"/>
    <property type="project" value="UniProtKB-KW"/>
</dbReference>
<accession>A0A7W7YNS8</accession>
<keyword evidence="1" id="KW-0489">Methyltransferase</keyword>
<dbReference type="GO" id="GO:0008168">
    <property type="term" value="F:methyltransferase activity"/>
    <property type="evidence" value="ECO:0007669"/>
    <property type="project" value="UniProtKB-KW"/>
</dbReference>
<gene>
    <name evidence="1" type="ORF">HNQ64_003886</name>
</gene>
<reference evidence="1 2" key="1">
    <citation type="submission" date="2020-08" db="EMBL/GenBank/DDBJ databases">
        <title>Genomic Encyclopedia of Type Strains, Phase IV (KMG-IV): sequencing the most valuable type-strain genomes for metagenomic binning, comparative biology and taxonomic classification.</title>
        <authorList>
            <person name="Goeker M."/>
        </authorList>
    </citation>
    <scope>NUCLEOTIDE SEQUENCE [LARGE SCALE GENOMIC DNA]</scope>
    <source>
        <strain evidence="1 2">DSM 12251</strain>
    </source>
</reference>
<proteinExistence type="predicted"/>
<sequence>MALDFNNARLILWLRANGIPLGDVLTVGRLGAFLSPDLLASDARQFGISPTQGSWVEGTKAKFCEVALLAMGASTVKALDYSDYEGATVLHDLNKPLPPTLEGCCDLLFDSGSLEHVFNVPEALDSYAKLVRPGGWMVLDMPANGCCGHGFYQFSPELFFQYFEGHRGCRVAAVFCVEDEPLGKWFLVPSPASIRQRVYLHGSKALHIYVIVQRLEAGSPAPSEPVQFDYDQAWRGDGEAEPTALPKTQSGGWKEMARSLVRRLAPIAYWRWSVIRNAARNRSAFTLNESPHVKEIDPFTWRLPPLPK</sequence>
<comment type="caution">
    <text evidence="1">The sequence shown here is derived from an EMBL/GenBank/DDBJ whole genome shotgun (WGS) entry which is preliminary data.</text>
</comment>
<dbReference type="Gene3D" id="3.40.50.150">
    <property type="entry name" value="Vaccinia Virus protein VP39"/>
    <property type="match status" value="1"/>
</dbReference>
<protein>
    <submittedName>
        <fullName evidence="1">SAM-dependent methyltransferase</fullName>
    </submittedName>
</protein>
<organism evidence="1 2">
    <name type="scientific">Prosthecobacter dejongeii</name>
    <dbReference type="NCBI Taxonomy" id="48465"/>
    <lineage>
        <taxon>Bacteria</taxon>
        <taxon>Pseudomonadati</taxon>
        <taxon>Verrucomicrobiota</taxon>
        <taxon>Verrucomicrobiia</taxon>
        <taxon>Verrucomicrobiales</taxon>
        <taxon>Verrucomicrobiaceae</taxon>
        <taxon>Prosthecobacter</taxon>
    </lineage>
</organism>
<dbReference type="RefSeq" id="WP_184211553.1">
    <property type="nucleotide sequence ID" value="NZ_JACHIF010000009.1"/>
</dbReference>
<dbReference type="SUPFAM" id="SSF53335">
    <property type="entry name" value="S-adenosyl-L-methionine-dependent methyltransferases"/>
    <property type="match status" value="1"/>
</dbReference>
<dbReference type="AlphaFoldDB" id="A0A7W7YNS8"/>
<dbReference type="EMBL" id="JACHIF010000009">
    <property type="protein sequence ID" value="MBB5039611.1"/>
    <property type="molecule type" value="Genomic_DNA"/>
</dbReference>
<dbReference type="InterPro" id="IPR029063">
    <property type="entry name" value="SAM-dependent_MTases_sf"/>
</dbReference>
<dbReference type="Proteomes" id="UP000534294">
    <property type="component" value="Unassembled WGS sequence"/>
</dbReference>
<evidence type="ECO:0000313" key="1">
    <source>
        <dbReference type="EMBL" id="MBB5039611.1"/>
    </source>
</evidence>
<keyword evidence="1" id="KW-0808">Transferase</keyword>
<name>A0A7W7YNS8_9BACT</name>
<evidence type="ECO:0000313" key="2">
    <source>
        <dbReference type="Proteomes" id="UP000534294"/>
    </source>
</evidence>
<keyword evidence="2" id="KW-1185">Reference proteome</keyword>